<reference evidence="3" key="1">
    <citation type="submission" date="2016-10" db="EMBL/GenBank/DDBJ databases">
        <authorList>
            <person name="Varghese N."/>
            <person name="Submissions S."/>
        </authorList>
    </citation>
    <scope>NUCLEOTIDE SEQUENCE [LARGE SCALE GENOMIC DNA]</scope>
    <source>
        <strain evidence="3">KCTC 32247</strain>
    </source>
</reference>
<evidence type="ECO:0000313" key="3">
    <source>
        <dbReference type="Proteomes" id="UP000243359"/>
    </source>
</evidence>
<keyword evidence="1" id="KW-0812">Transmembrane</keyword>
<name>A0A1H1MK29_9PSED</name>
<dbReference type="RefSeq" id="WP_090347488.1">
    <property type="nucleotide sequence ID" value="NZ_LT629751.1"/>
</dbReference>
<protein>
    <recommendedName>
        <fullName evidence="4">Transmembrane anchor protein</fullName>
    </recommendedName>
</protein>
<organism evidence="2 3">
    <name type="scientific">Pseudomonas oryzae</name>
    <dbReference type="NCBI Taxonomy" id="1392877"/>
    <lineage>
        <taxon>Bacteria</taxon>
        <taxon>Pseudomonadati</taxon>
        <taxon>Pseudomonadota</taxon>
        <taxon>Gammaproteobacteria</taxon>
        <taxon>Pseudomonadales</taxon>
        <taxon>Pseudomonadaceae</taxon>
        <taxon>Pseudomonas</taxon>
    </lineage>
</organism>
<keyword evidence="1" id="KW-0472">Membrane</keyword>
<dbReference type="EMBL" id="LT629751">
    <property type="protein sequence ID" value="SDR86972.1"/>
    <property type="molecule type" value="Genomic_DNA"/>
</dbReference>
<accession>A0A1H1MK29</accession>
<sequence>MFNNQRPDTNDLPSTTQLLRSTVIALITAGVLLVTVVMPSEYALDPTGVGRVLGLTQMGELKATLAQEAAAEEAAQPVATTPAQAPVQQAPQQQVAAVSVAEPVAEPVAEAKPTLKSDELTLTLKPGEASEVKLEMLNKATVSYEWSTNGVPVNHDTHGEPYNGPNGYFHSYSKGKQVKGDKGEFSAIFDGTHGWFWRNRSNQDVTITLKTTGEYLSFKRMM</sequence>
<keyword evidence="3" id="KW-1185">Reference proteome</keyword>
<dbReference type="AlphaFoldDB" id="A0A1H1MK29"/>
<dbReference type="OrthoDB" id="952847at2"/>
<proteinExistence type="predicted"/>
<dbReference type="Proteomes" id="UP000243359">
    <property type="component" value="Chromosome I"/>
</dbReference>
<keyword evidence="1" id="KW-1133">Transmembrane helix</keyword>
<evidence type="ECO:0008006" key="4">
    <source>
        <dbReference type="Google" id="ProtNLM"/>
    </source>
</evidence>
<evidence type="ECO:0000256" key="1">
    <source>
        <dbReference type="SAM" id="Phobius"/>
    </source>
</evidence>
<feature type="transmembrane region" description="Helical" evidence="1">
    <location>
        <begin position="18"/>
        <end position="38"/>
    </location>
</feature>
<gene>
    <name evidence="2" type="ORF">SAMN05216221_0531</name>
</gene>
<evidence type="ECO:0000313" key="2">
    <source>
        <dbReference type="EMBL" id="SDR86972.1"/>
    </source>
</evidence>
<dbReference type="STRING" id="1392877.SAMN05216221_0531"/>